<feature type="compositionally biased region" description="Polar residues" evidence="1">
    <location>
        <begin position="36"/>
        <end position="50"/>
    </location>
</feature>
<reference evidence="2" key="2">
    <citation type="submission" date="2012-06" db="EMBL/GenBank/DDBJ databases">
        <authorList>
            <person name="Yu Y."/>
            <person name="Currie J."/>
            <person name="Lomeli R."/>
            <person name="Angelova A."/>
            <person name="Collura K."/>
            <person name="Wissotski M."/>
            <person name="Campos D."/>
            <person name="Kudrna D."/>
            <person name="Golser W."/>
            <person name="Ashely E."/>
            <person name="Descour A."/>
            <person name="Fernandes J."/>
            <person name="Soderlund C."/>
            <person name="Walbot V."/>
        </authorList>
    </citation>
    <scope>NUCLEOTIDE SEQUENCE</scope>
    <source>
        <strain evidence="2">B73</strain>
    </source>
</reference>
<evidence type="ECO:0000256" key="1">
    <source>
        <dbReference type="SAM" id="MobiDB-lite"/>
    </source>
</evidence>
<reference evidence="2" key="1">
    <citation type="journal article" date="2009" name="PLoS Genet.">
        <title>Sequencing, mapping, and analysis of 27,455 maize full-length cDNAs.</title>
        <authorList>
            <person name="Soderlund C."/>
            <person name="Descour A."/>
            <person name="Kudrna D."/>
            <person name="Bomhoff M."/>
            <person name="Boyd L."/>
            <person name="Currie J."/>
            <person name="Angelova A."/>
            <person name="Collura K."/>
            <person name="Wissotski M."/>
            <person name="Ashley E."/>
            <person name="Morrow D."/>
            <person name="Fernandes J."/>
            <person name="Walbot V."/>
            <person name="Yu Y."/>
        </authorList>
    </citation>
    <scope>NUCLEOTIDE SEQUENCE</scope>
    <source>
        <strain evidence="2">B73</strain>
    </source>
</reference>
<protein>
    <submittedName>
        <fullName evidence="2">Uncharacterized protein</fullName>
    </submittedName>
</protein>
<proteinExistence type="evidence at transcript level"/>
<organism evidence="2">
    <name type="scientific">Zea mays</name>
    <name type="common">Maize</name>
    <dbReference type="NCBI Taxonomy" id="4577"/>
    <lineage>
        <taxon>Eukaryota</taxon>
        <taxon>Viridiplantae</taxon>
        <taxon>Streptophyta</taxon>
        <taxon>Embryophyta</taxon>
        <taxon>Tracheophyta</taxon>
        <taxon>Spermatophyta</taxon>
        <taxon>Magnoliopsida</taxon>
        <taxon>Liliopsida</taxon>
        <taxon>Poales</taxon>
        <taxon>Poaceae</taxon>
        <taxon>PACMAD clade</taxon>
        <taxon>Panicoideae</taxon>
        <taxon>Andropogonodae</taxon>
        <taxon>Andropogoneae</taxon>
        <taxon>Tripsacinae</taxon>
        <taxon>Zea</taxon>
    </lineage>
</organism>
<evidence type="ECO:0000313" key="2">
    <source>
        <dbReference type="EMBL" id="ACR34035.1"/>
    </source>
</evidence>
<sequence>MIGHKKPRRKLQCNMFNTEFTSKNKTIAVHCQSKLTHQDQPIPQPQQGSRLSYVDNRGFSSSPSSVYLPRHAWQRQNSSDLPVQFRRKMKLMQNGSNRYLKYPSP</sequence>
<name>C4IYN5_MAIZE</name>
<feature type="region of interest" description="Disordered" evidence="1">
    <location>
        <begin position="36"/>
        <end position="56"/>
    </location>
</feature>
<accession>C4IYN5</accession>
<dbReference type="AlphaFoldDB" id="C4IYN5"/>
<dbReference type="EMBL" id="BT083682">
    <property type="protein sequence ID" value="ACR34035.1"/>
    <property type="molecule type" value="mRNA"/>
</dbReference>